<organism evidence="3 4">
    <name type="scientific">Nocardia brasiliensis</name>
    <dbReference type="NCBI Taxonomy" id="37326"/>
    <lineage>
        <taxon>Bacteria</taxon>
        <taxon>Bacillati</taxon>
        <taxon>Actinomycetota</taxon>
        <taxon>Actinomycetes</taxon>
        <taxon>Mycobacteriales</taxon>
        <taxon>Nocardiaceae</taxon>
        <taxon>Nocardia</taxon>
    </lineage>
</organism>
<dbReference type="AlphaFoldDB" id="A0A6G9XRZ1"/>
<sequence length="119" mass="13385">MAPAEPLALPDSTRTIRVWVWGSNYSYTLEAQLVASNGKVHTIPFGSLEYLGWRHLTVNIPSIVEALSLARFVVRTAPSERAHDFQIYFDEITALAGVPQTYDRVDLLDPDKVNELWNA</sequence>
<protein>
    <submittedName>
        <fullName evidence="3">Uncharacterized protein</fullName>
    </submittedName>
</protein>
<gene>
    <name evidence="3" type="ORF">F5X71_16260</name>
</gene>
<dbReference type="GO" id="GO:0030288">
    <property type="term" value="C:outer membrane-bounded periplasmic space"/>
    <property type="evidence" value="ECO:0007669"/>
    <property type="project" value="InterPro"/>
</dbReference>
<reference evidence="3 4" key="1">
    <citation type="journal article" date="2019" name="ACS Chem. Biol.">
        <title>Identification and Mobilization of a Cryptic Antibiotic Biosynthesis Gene Locus from a Human-Pathogenic Nocardia Isolate.</title>
        <authorList>
            <person name="Herisse M."/>
            <person name="Ishida K."/>
            <person name="Porter J.L."/>
            <person name="Howden B."/>
            <person name="Hertweck C."/>
            <person name="Stinear T.P."/>
            <person name="Pidot S.J."/>
        </authorList>
    </citation>
    <scope>NUCLEOTIDE SEQUENCE [LARGE SCALE GENOMIC DNA]</scope>
    <source>
        <strain evidence="3 4">AUSMDU00024985</strain>
    </source>
</reference>
<evidence type="ECO:0000256" key="2">
    <source>
        <dbReference type="ARBA" id="ARBA00022764"/>
    </source>
</evidence>
<keyword evidence="2" id="KW-0574">Periplasm</keyword>
<dbReference type="InterPro" id="IPR006714">
    <property type="entry name" value="FlaA"/>
</dbReference>
<dbReference type="GO" id="GO:0055040">
    <property type="term" value="C:periplasmic flagellum"/>
    <property type="evidence" value="ECO:0007669"/>
    <property type="project" value="UniProtKB-SubCell"/>
</dbReference>
<evidence type="ECO:0000313" key="3">
    <source>
        <dbReference type="EMBL" id="QIS03665.1"/>
    </source>
</evidence>
<proteinExistence type="predicted"/>
<dbReference type="EMBL" id="CP046171">
    <property type="protein sequence ID" value="QIS03665.1"/>
    <property type="molecule type" value="Genomic_DNA"/>
</dbReference>
<dbReference type="Proteomes" id="UP000501705">
    <property type="component" value="Chromosome"/>
</dbReference>
<dbReference type="GO" id="GO:0071973">
    <property type="term" value="P:bacterial-type flagellum-dependent cell motility"/>
    <property type="evidence" value="ECO:0007669"/>
    <property type="project" value="InterPro"/>
</dbReference>
<comment type="subcellular location">
    <subcellularLocation>
        <location evidence="1">Periplasmic flagellum</location>
    </subcellularLocation>
</comment>
<accession>A0A6G9XRZ1</accession>
<evidence type="ECO:0000313" key="4">
    <source>
        <dbReference type="Proteomes" id="UP000501705"/>
    </source>
</evidence>
<dbReference type="Pfam" id="PF04620">
    <property type="entry name" value="FlaA"/>
    <property type="match status" value="1"/>
</dbReference>
<name>A0A6G9XRZ1_NOCBR</name>
<evidence type="ECO:0000256" key="1">
    <source>
        <dbReference type="ARBA" id="ARBA00004631"/>
    </source>
</evidence>